<dbReference type="SMART" id="SM00557">
    <property type="entry name" value="IG_FLMN"/>
    <property type="match status" value="3"/>
</dbReference>
<feature type="region of interest" description="Disordered" evidence="4">
    <location>
        <begin position="85"/>
        <end position="141"/>
    </location>
</feature>
<keyword evidence="2" id="KW-0677">Repeat</keyword>
<dbReference type="Gene3D" id="2.60.40.10">
    <property type="entry name" value="Immunoglobulins"/>
    <property type="match status" value="3"/>
</dbReference>
<dbReference type="Proteomes" id="UP000095280">
    <property type="component" value="Unplaced"/>
</dbReference>
<dbReference type="Pfam" id="PF00630">
    <property type="entry name" value="Filamin"/>
    <property type="match status" value="2"/>
</dbReference>
<feature type="compositionally biased region" description="Gly residues" evidence="4">
    <location>
        <begin position="85"/>
        <end position="97"/>
    </location>
</feature>
<dbReference type="GO" id="GO:0030036">
    <property type="term" value="P:actin cytoskeleton organization"/>
    <property type="evidence" value="ECO:0007669"/>
    <property type="project" value="InterPro"/>
</dbReference>
<dbReference type="PANTHER" id="PTHR38537">
    <property type="entry name" value="JITTERBUG, ISOFORM N"/>
    <property type="match status" value="1"/>
</dbReference>
<dbReference type="PANTHER" id="PTHR38537:SF8">
    <property type="entry name" value="FILAMIN-A"/>
    <property type="match status" value="1"/>
</dbReference>
<evidence type="ECO:0000313" key="5">
    <source>
        <dbReference type="Proteomes" id="UP000095280"/>
    </source>
</evidence>
<protein>
    <submittedName>
        <fullName evidence="6">PDZ domain-containing protein</fullName>
    </submittedName>
</protein>
<accession>A0A1I8HW10</accession>
<feature type="compositionally biased region" description="Pro residues" evidence="4">
    <location>
        <begin position="386"/>
        <end position="398"/>
    </location>
</feature>
<feature type="region of interest" description="Disordered" evidence="4">
    <location>
        <begin position="1"/>
        <end position="22"/>
    </location>
</feature>
<dbReference type="GO" id="GO:0051015">
    <property type="term" value="F:actin filament binding"/>
    <property type="evidence" value="ECO:0007669"/>
    <property type="project" value="InterPro"/>
</dbReference>
<feature type="repeat" description="Filamin" evidence="3">
    <location>
        <begin position="187"/>
        <end position="273"/>
    </location>
</feature>
<dbReference type="InterPro" id="IPR017868">
    <property type="entry name" value="Filamin/ABP280_repeat-like"/>
</dbReference>
<reference evidence="6" key="1">
    <citation type="submission" date="2016-11" db="UniProtKB">
        <authorList>
            <consortium name="WormBaseParasite"/>
        </authorList>
    </citation>
    <scope>IDENTIFICATION</scope>
</reference>
<feature type="repeat" description="Filamin" evidence="3">
    <location>
        <begin position="397"/>
        <end position="492"/>
    </location>
</feature>
<sequence>VSQPSLTEKTSASLQSPNGRLQPVAVQFGNANGEGEGENARLVLEQPDEQGCFQLRLTQSIDDRDVHVAGSPFCLQVNGHGGCGQGNGDGEGDGLNGFGVHSNDDQKPGGQGLTLTVGSQVWSSESGTDRRESQQDQKLDQVPLAPGDYTLLIKLSHSNGVRNCNYSTAITEKSNSMRFKLISLAGGVKQVAILGRGKRLRLPVWLGADLDVDEGGPSATVQDPAGQVRPCQLRRLADGRLAIAVSPLRPGRHRVQLLQGDSQTRRLSRFVDVDFSPRDLADASRVRVEIDGQGDEKFICYAGELFRLGVDVSEAGFGRLVASVSGPGRTRVDIEATADGRTDDGKAEKPLCWICCLATEPGDYRLSVTYGDDHVTGSPWQLKVLPAPPPPPPPPQQQPLPLSKATSVSSGLLRNRINQPNRFTVSLVASADRTADTASDLAVTIEGPSKARIDAEDGGREICWTASRPGVYRVGVAVDSVHVDGSPWLVELCEDVDEDGVLDNVQPMRSCRCPRACVVGLDDAPVGVGSTSSFRLMTCHRQVDVVSVCVDGPAKCPSLMAKWLDSGEDIGDCLACYEIVFSPEAAGVYKLSVQCGWGASCLRDVEAHRVVCTGCALRDASVGRVSVITVDARQADSVAAAAEQGLRAKLLGPSGLASGPVEIRKLSSAGVYSLSFTAAEVGSHRLVVTWAGCHVTGSPFQVRTVVYFAPALTKLSQLHGATVANHVAGSIADVADRPADCRLPFRRAASQKRHRQRLLMLLSSSWQHRTGTGVSLVQPLKLLSLPRLPSAASRRLLMSLPVDGLRLQPDNVANNLINLPQILEARSLFIDIVAARRRENRRQVERRHVQIVGVAWQQRQRRRLPAASLLTVACAAAAEQSVDVFLTDRPLQLVHPLETEGCCGCCGCFWLCRPYSPTGWLAGPPLLQHLLDAISIGVDSFNVAGASGGCRALSAKKVAAALRFRPAAKLSTVSRRAGSRPTKRCRQKKSSQTFPERPWLLLLLLFLLLLLLLQHRFGVEFRLGCNFLQVVSSEDAGSVCGKKCERQKKCDEENRQKKTVYLCLAAGLSQAAPRPEDVRYCGGSGGGGGGGFGGGLPCGDLVHQLTACLPSTVLSRPVLPSAVLLQTRAALQPCYADPCCPPPCWPSAVLSGPVLPPPCCPPPCCPLGPPVVLPPAVLSDPCGAPCSMCCYDCCELQRELLLALLLYGESST</sequence>
<comment type="similarity">
    <text evidence="1">Belongs to the filamin family.</text>
</comment>
<feature type="region of interest" description="Disordered" evidence="4">
    <location>
        <begin position="381"/>
        <end position="405"/>
    </location>
</feature>
<evidence type="ECO:0000256" key="2">
    <source>
        <dbReference type="ARBA" id="ARBA00022737"/>
    </source>
</evidence>
<feature type="compositionally biased region" description="Basic and acidic residues" evidence="4">
    <location>
        <begin position="127"/>
        <end position="139"/>
    </location>
</feature>
<dbReference type="InterPro" id="IPR013783">
    <property type="entry name" value="Ig-like_fold"/>
</dbReference>
<dbReference type="WBParaSite" id="maker-uti_cns_0008433-snap-gene-0.3-mRNA-1">
    <property type="protein sequence ID" value="maker-uti_cns_0008433-snap-gene-0.3-mRNA-1"/>
    <property type="gene ID" value="maker-uti_cns_0008433-snap-gene-0.3"/>
</dbReference>
<dbReference type="PROSITE" id="PS50194">
    <property type="entry name" value="FILAMIN_REPEAT"/>
    <property type="match status" value="4"/>
</dbReference>
<organism evidence="5 6">
    <name type="scientific">Macrostomum lignano</name>
    <dbReference type="NCBI Taxonomy" id="282301"/>
    <lineage>
        <taxon>Eukaryota</taxon>
        <taxon>Metazoa</taxon>
        <taxon>Spiralia</taxon>
        <taxon>Lophotrochozoa</taxon>
        <taxon>Platyhelminthes</taxon>
        <taxon>Rhabditophora</taxon>
        <taxon>Macrostomorpha</taxon>
        <taxon>Macrostomida</taxon>
        <taxon>Macrostomidae</taxon>
        <taxon>Macrostomum</taxon>
    </lineage>
</organism>
<feature type="repeat" description="Filamin" evidence="3">
    <location>
        <begin position="278"/>
        <end position="384"/>
    </location>
</feature>
<feature type="repeat" description="Filamin" evidence="3">
    <location>
        <begin position="602"/>
        <end position="704"/>
    </location>
</feature>
<evidence type="ECO:0000313" key="6">
    <source>
        <dbReference type="WBParaSite" id="maker-uti_cns_0008433-snap-gene-0.3-mRNA-1"/>
    </source>
</evidence>
<keyword evidence="5" id="KW-1185">Reference proteome</keyword>
<dbReference type="InterPro" id="IPR014756">
    <property type="entry name" value="Ig_E-set"/>
</dbReference>
<dbReference type="InterPro" id="IPR001298">
    <property type="entry name" value="Filamin/ABP280_rpt"/>
</dbReference>
<proteinExistence type="inferred from homology"/>
<evidence type="ECO:0000256" key="4">
    <source>
        <dbReference type="SAM" id="MobiDB-lite"/>
    </source>
</evidence>
<feature type="compositionally biased region" description="Polar residues" evidence="4">
    <location>
        <begin position="1"/>
        <end position="19"/>
    </location>
</feature>
<dbReference type="SUPFAM" id="SSF81296">
    <property type="entry name" value="E set domains"/>
    <property type="match status" value="3"/>
</dbReference>
<dbReference type="InterPro" id="IPR044801">
    <property type="entry name" value="Filamin"/>
</dbReference>
<feature type="compositionally biased region" description="Polar residues" evidence="4">
    <location>
        <begin position="113"/>
        <end position="126"/>
    </location>
</feature>
<dbReference type="AlphaFoldDB" id="A0A1I8HW10"/>
<name>A0A1I8HW10_9PLAT</name>
<evidence type="ECO:0000256" key="3">
    <source>
        <dbReference type="PROSITE-ProRule" id="PRU00087"/>
    </source>
</evidence>
<evidence type="ECO:0000256" key="1">
    <source>
        <dbReference type="ARBA" id="ARBA00009238"/>
    </source>
</evidence>